<dbReference type="InterPro" id="IPR010730">
    <property type="entry name" value="HET"/>
</dbReference>
<comment type="caution">
    <text evidence="3">The sequence shown here is derived from an EMBL/GenBank/DDBJ whole genome shotgun (WGS) entry which is preliminary data.</text>
</comment>
<dbReference type="EMBL" id="JAPEIS010000005">
    <property type="protein sequence ID" value="KAJ8066149.1"/>
    <property type="molecule type" value="Genomic_DNA"/>
</dbReference>
<dbReference type="InterPro" id="IPR011990">
    <property type="entry name" value="TPR-like_helical_dom_sf"/>
</dbReference>
<evidence type="ECO:0000313" key="3">
    <source>
        <dbReference type="EMBL" id="KAJ8066149.1"/>
    </source>
</evidence>
<dbReference type="OrthoDB" id="3553761at2759"/>
<proteinExistence type="predicted"/>
<dbReference type="Pfam" id="PF06985">
    <property type="entry name" value="HET"/>
    <property type="match status" value="1"/>
</dbReference>
<evidence type="ECO:0000259" key="2">
    <source>
        <dbReference type="Pfam" id="PF06985"/>
    </source>
</evidence>
<dbReference type="Proteomes" id="UP001152300">
    <property type="component" value="Unassembled WGS sequence"/>
</dbReference>
<sequence>MMARIYGQANRVIVYLGKSTDDSDLALESIRIAAEYEEEEPHDSDLLSESTDITTDDQEEKSVNLSTSQSDEKPILELLKRPWFQRIWVLQEVGLARSIQILCGSAEIDGYTFCLGISKLGHFFEDSSHLQSLIRATIYMIRGSIFRPKHTLSPLGDLSLGELIDMYHAHKATIRHDKVYALLSMCSDDLSSTGLLPDYTIPWKTLFQRLIEFVLCERVSVETWDDREIAVIKSRGCILGHVSSVRIDSNQFHKQHINAVWNKTPISLQYNEDYGTEWTLQPSAQSIQREDLICLLEGGSKPSIIRAYKDHLAIIMIAATLRRRTQTDHEHATFPQSLPSPNVYSHELLLTWQWEPIPAQDQPLSDRLLEINYVVILILQEAPNYERAMAQLKDYIGKYEEVFGRENLHILSSKERLACIYGELEDQFRESENLLLEVIKIKQDFQGNFHQDTLNSKAQLAMVCINAKSNIWFADSLDGRGERLGKRINGCDQR</sequence>
<evidence type="ECO:0000313" key="4">
    <source>
        <dbReference type="Proteomes" id="UP001152300"/>
    </source>
</evidence>
<dbReference type="PANTHER" id="PTHR24148">
    <property type="entry name" value="ANKYRIN REPEAT DOMAIN-CONTAINING PROTEIN 39 HOMOLOG-RELATED"/>
    <property type="match status" value="1"/>
</dbReference>
<dbReference type="Gene3D" id="1.25.40.10">
    <property type="entry name" value="Tetratricopeptide repeat domain"/>
    <property type="match status" value="1"/>
</dbReference>
<dbReference type="InterPro" id="IPR052895">
    <property type="entry name" value="HetReg/Transcr_Mod"/>
</dbReference>
<dbReference type="PANTHER" id="PTHR24148:SF78">
    <property type="entry name" value="HETEROKARYON INCOMPATIBILITY DOMAIN-CONTAINING PROTEIN"/>
    <property type="match status" value="1"/>
</dbReference>
<organism evidence="3 4">
    <name type="scientific">Sclerotinia nivalis</name>
    <dbReference type="NCBI Taxonomy" id="352851"/>
    <lineage>
        <taxon>Eukaryota</taxon>
        <taxon>Fungi</taxon>
        <taxon>Dikarya</taxon>
        <taxon>Ascomycota</taxon>
        <taxon>Pezizomycotina</taxon>
        <taxon>Leotiomycetes</taxon>
        <taxon>Helotiales</taxon>
        <taxon>Sclerotiniaceae</taxon>
        <taxon>Sclerotinia</taxon>
    </lineage>
</organism>
<name>A0A9X0ANQ2_9HELO</name>
<reference evidence="3" key="1">
    <citation type="submission" date="2022-11" db="EMBL/GenBank/DDBJ databases">
        <title>Genome Resource of Sclerotinia nivalis Strain SnTB1, a Plant Pathogen Isolated from American Ginseng.</title>
        <authorList>
            <person name="Fan S."/>
        </authorList>
    </citation>
    <scope>NUCLEOTIDE SEQUENCE</scope>
    <source>
        <strain evidence="3">SnTB1</strain>
    </source>
</reference>
<protein>
    <recommendedName>
        <fullName evidence="2">Heterokaryon incompatibility domain-containing protein</fullName>
    </recommendedName>
</protein>
<evidence type="ECO:0000256" key="1">
    <source>
        <dbReference type="SAM" id="MobiDB-lite"/>
    </source>
</evidence>
<feature type="region of interest" description="Disordered" evidence="1">
    <location>
        <begin position="37"/>
        <end position="68"/>
    </location>
</feature>
<feature type="domain" description="Heterokaryon incompatibility" evidence="2">
    <location>
        <begin position="1"/>
        <end position="92"/>
    </location>
</feature>
<dbReference type="AlphaFoldDB" id="A0A9X0ANQ2"/>
<accession>A0A9X0ANQ2</accession>
<keyword evidence="4" id="KW-1185">Reference proteome</keyword>
<gene>
    <name evidence="3" type="ORF">OCU04_005240</name>
</gene>